<proteinExistence type="predicted"/>
<dbReference type="InterPro" id="IPR003462">
    <property type="entry name" value="ODC_Mu_crystall"/>
</dbReference>
<dbReference type="Gene3D" id="3.40.50.720">
    <property type="entry name" value="NAD(P)-binding Rossmann-like Domain"/>
    <property type="match status" value="1"/>
</dbReference>
<evidence type="ECO:0000313" key="1">
    <source>
        <dbReference type="EMBL" id="GLQ75876.1"/>
    </source>
</evidence>
<dbReference type="Gene3D" id="3.30.1780.10">
    <property type="entry name" value="ornithine cyclodeaminase, domain 1"/>
    <property type="match status" value="1"/>
</dbReference>
<dbReference type="RefSeq" id="WP_126607916.1">
    <property type="nucleotide sequence ID" value="NZ_AP025145.1"/>
</dbReference>
<dbReference type="Proteomes" id="UP001156690">
    <property type="component" value="Unassembled WGS sequence"/>
</dbReference>
<keyword evidence="2" id="KW-1185">Reference proteome</keyword>
<dbReference type="PIRSF" id="PIRSF001439">
    <property type="entry name" value="CryM"/>
    <property type="match status" value="1"/>
</dbReference>
<organism evidence="1 2">
    <name type="scientific">Vibrio penaeicida</name>
    <dbReference type="NCBI Taxonomy" id="104609"/>
    <lineage>
        <taxon>Bacteria</taxon>
        <taxon>Pseudomonadati</taxon>
        <taxon>Pseudomonadota</taxon>
        <taxon>Gammaproteobacteria</taxon>
        <taxon>Vibrionales</taxon>
        <taxon>Vibrionaceae</taxon>
        <taxon>Vibrio</taxon>
    </lineage>
</organism>
<name>A0AAV5NYW1_9VIBR</name>
<dbReference type="InterPro" id="IPR036291">
    <property type="entry name" value="NAD(P)-bd_dom_sf"/>
</dbReference>
<protein>
    <submittedName>
        <fullName evidence="1">Ornithine cyclodeaminase</fullName>
    </submittedName>
</protein>
<dbReference type="InterPro" id="IPR023401">
    <property type="entry name" value="ODC_N"/>
</dbReference>
<accession>A0AAV5NYW1</accession>
<reference evidence="2" key="1">
    <citation type="journal article" date="2019" name="Int. J. Syst. Evol. Microbiol.">
        <title>The Global Catalogue of Microorganisms (GCM) 10K type strain sequencing project: providing services to taxonomists for standard genome sequencing and annotation.</title>
        <authorList>
            <consortium name="The Broad Institute Genomics Platform"/>
            <consortium name="The Broad Institute Genome Sequencing Center for Infectious Disease"/>
            <person name="Wu L."/>
            <person name="Ma J."/>
        </authorList>
    </citation>
    <scope>NUCLEOTIDE SEQUENCE [LARGE SCALE GENOMIC DNA]</scope>
    <source>
        <strain evidence="2">NBRC 15640</strain>
    </source>
</reference>
<gene>
    <name evidence="1" type="primary">arcB</name>
    <name evidence="1" type="ORF">GCM10007932_52390</name>
</gene>
<evidence type="ECO:0000313" key="2">
    <source>
        <dbReference type="Proteomes" id="UP001156690"/>
    </source>
</evidence>
<dbReference type="PANTHER" id="PTHR13812:SF19">
    <property type="entry name" value="KETIMINE REDUCTASE MU-CRYSTALLIN"/>
    <property type="match status" value="1"/>
</dbReference>
<comment type="caution">
    <text evidence="1">The sequence shown here is derived from an EMBL/GenBank/DDBJ whole genome shotgun (WGS) entry which is preliminary data.</text>
</comment>
<dbReference type="GO" id="GO:0005737">
    <property type="term" value="C:cytoplasm"/>
    <property type="evidence" value="ECO:0007669"/>
    <property type="project" value="TreeGrafter"/>
</dbReference>
<dbReference type="PANTHER" id="PTHR13812">
    <property type="entry name" value="KETIMINE REDUCTASE MU-CRYSTALLIN"/>
    <property type="match status" value="1"/>
</dbReference>
<sequence length="311" mass="33750">MIYLNEETTRQRITHELAYAAVKDAYLAVGESATLFPVVNAAGDQPGSMFSLKSASTPNVVGWKTGSYWPENSHKGMPCHNTAIFLLDPETGGLMATIEAGEVNAYRTAAADAVATDALARKDASILTVFGTGHQAYYEVSAVCAIRDIEQIWVVGRNEARAIALVEKLRNDGLVADACGFGKNVTAKQACECSDIVVTVTTAQSPLFDADWIQPGAHVSAMGADKVGKKEIPTQLFERATLFCDYEKQSRVIGEFQHVNSETEITEMHKVLVQSNQGRNSDKQITIFDSSGIALQDLFVAKRLLKLSEVK</sequence>
<dbReference type="SUPFAM" id="SSF51735">
    <property type="entry name" value="NAD(P)-binding Rossmann-fold domains"/>
    <property type="match status" value="1"/>
</dbReference>
<dbReference type="Pfam" id="PF02423">
    <property type="entry name" value="OCD_Mu_crystall"/>
    <property type="match status" value="1"/>
</dbReference>
<dbReference type="AlphaFoldDB" id="A0AAV5NYW1"/>
<dbReference type="EMBL" id="BSNX01000075">
    <property type="protein sequence ID" value="GLQ75876.1"/>
    <property type="molecule type" value="Genomic_DNA"/>
</dbReference>